<dbReference type="InterPro" id="IPR013525">
    <property type="entry name" value="ABC2_TM"/>
</dbReference>
<dbReference type="InterPro" id="IPR027417">
    <property type="entry name" value="P-loop_NTPase"/>
</dbReference>
<name>A0ABN8AWY0_CHISP</name>
<feature type="transmembrane region" description="Helical" evidence="8">
    <location>
        <begin position="2693"/>
        <end position="2715"/>
    </location>
</feature>
<evidence type="ECO:0000256" key="1">
    <source>
        <dbReference type="ARBA" id="ARBA00004141"/>
    </source>
</evidence>
<dbReference type="Proteomes" id="UP001153292">
    <property type="component" value="Chromosome 1"/>
</dbReference>
<evidence type="ECO:0000259" key="9">
    <source>
        <dbReference type="PROSITE" id="PS50893"/>
    </source>
</evidence>
<evidence type="ECO:0000256" key="6">
    <source>
        <dbReference type="ARBA" id="ARBA00023136"/>
    </source>
</evidence>
<comment type="subcellular location">
    <subcellularLocation>
        <location evidence="1">Membrane</location>
        <topology evidence="1">Multi-pass membrane protein</topology>
    </subcellularLocation>
</comment>
<accession>A0ABN8AWY0</accession>
<reference evidence="10" key="1">
    <citation type="submission" date="2021-12" db="EMBL/GenBank/DDBJ databases">
        <authorList>
            <person name="King R."/>
        </authorList>
    </citation>
    <scope>NUCLEOTIDE SEQUENCE</scope>
</reference>
<dbReference type="EMBL" id="OU963894">
    <property type="protein sequence ID" value="CAH0397682.1"/>
    <property type="molecule type" value="Genomic_DNA"/>
</dbReference>
<keyword evidence="5 8" id="KW-1133">Transmembrane helix</keyword>
<feature type="transmembrane region" description="Helical" evidence="8">
    <location>
        <begin position="3461"/>
        <end position="3481"/>
    </location>
</feature>
<dbReference type="PROSITE" id="PS50893">
    <property type="entry name" value="ABC_TRANSPORTER_2"/>
    <property type="match status" value="2"/>
</dbReference>
<evidence type="ECO:0000313" key="11">
    <source>
        <dbReference type="Proteomes" id="UP001153292"/>
    </source>
</evidence>
<keyword evidence="4" id="KW-0067">ATP-binding</keyword>
<dbReference type="Pfam" id="PF00005">
    <property type="entry name" value="ABC_tran"/>
    <property type="match status" value="2"/>
</dbReference>
<feature type="region of interest" description="Disordered" evidence="7">
    <location>
        <begin position="4035"/>
        <end position="4054"/>
    </location>
</feature>
<dbReference type="InterPro" id="IPR003439">
    <property type="entry name" value="ABC_transporter-like_ATP-bd"/>
</dbReference>
<keyword evidence="3" id="KW-0547">Nucleotide-binding</keyword>
<evidence type="ECO:0000256" key="7">
    <source>
        <dbReference type="SAM" id="MobiDB-lite"/>
    </source>
</evidence>
<gene>
    <name evidence="10" type="ORF">CHILSU_LOCUS758</name>
</gene>
<dbReference type="InterPro" id="IPR003593">
    <property type="entry name" value="AAA+_ATPase"/>
</dbReference>
<feature type="domain" description="ABC transporter" evidence="9">
    <location>
        <begin position="3709"/>
        <end position="3938"/>
    </location>
</feature>
<dbReference type="PANTHER" id="PTHR19229">
    <property type="entry name" value="ATP-BINDING CASSETTE TRANSPORTER SUBFAMILY A ABCA"/>
    <property type="match status" value="1"/>
</dbReference>
<feature type="domain" description="ABC transporter" evidence="9">
    <location>
        <begin position="2815"/>
        <end position="3052"/>
    </location>
</feature>
<dbReference type="CDD" id="cd03263">
    <property type="entry name" value="ABC_subfamily_A"/>
    <property type="match status" value="2"/>
</dbReference>
<dbReference type="PANTHER" id="PTHR19229:SF250">
    <property type="entry name" value="ABC TRANSPORTER DOMAIN-CONTAINING PROTEIN-RELATED"/>
    <property type="match status" value="1"/>
</dbReference>
<evidence type="ECO:0000313" key="10">
    <source>
        <dbReference type="EMBL" id="CAH0397682.1"/>
    </source>
</evidence>
<dbReference type="InterPro" id="IPR026082">
    <property type="entry name" value="ABCA"/>
</dbReference>
<feature type="transmembrane region" description="Helical" evidence="8">
    <location>
        <begin position="3407"/>
        <end position="3429"/>
    </location>
</feature>
<evidence type="ECO:0000256" key="8">
    <source>
        <dbReference type="SAM" id="Phobius"/>
    </source>
</evidence>
<feature type="transmembrane region" description="Helical" evidence="8">
    <location>
        <begin position="2769"/>
        <end position="2790"/>
    </location>
</feature>
<evidence type="ECO:0000256" key="5">
    <source>
        <dbReference type="ARBA" id="ARBA00022989"/>
    </source>
</evidence>
<protein>
    <recommendedName>
        <fullName evidence="9">ABC transporter domain-containing protein</fullName>
    </recommendedName>
</protein>
<feature type="transmembrane region" description="Helical" evidence="8">
    <location>
        <begin position="3202"/>
        <end position="3222"/>
    </location>
</feature>
<keyword evidence="6 8" id="KW-0472">Membrane</keyword>
<dbReference type="Pfam" id="PF12698">
    <property type="entry name" value="ABC2_membrane_3"/>
    <property type="match status" value="2"/>
</dbReference>
<feature type="transmembrane region" description="Helical" evidence="8">
    <location>
        <begin position="2667"/>
        <end position="2687"/>
    </location>
</feature>
<feature type="transmembrane region" description="Helical" evidence="8">
    <location>
        <begin position="2589"/>
        <end position="2610"/>
    </location>
</feature>
<evidence type="ECO:0000256" key="2">
    <source>
        <dbReference type="ARBA" id="ARBA00022692"/>
    </source>
</evidence>
<keyword evidence="11" id="KW-1185">Reference proteome</keyword>
<feature type="transmembrane region" description="Helical" evidence="8">
    <location>
        <begin position="3487"/>
        <end position="3508"/>
    </location>
</feature>
<sequence length="4054" mass="449658">MAAAGRQLRLLLWKDYLVRKRNFVTLGGVVWATMIMLALYVVRINIDNQDFPDCQYPARALPSAGMLRFVQSFICSVDNQCKPMDQYQEIPAYKNSKLSQVQDKLWPLLSNTTVVEVAGAVPGALKLSATLARVLDDPILLDITKNGLRVADLFQNPGIVKRYIASEMNMSQPVAEAVLKAELSVQGIMKSDMDRCEVNSMSKFIRIENKEYMEAFVNQLCRLDDKDLQRLASNLLLEINFAKYITMAGNMYYKLSGDERVLKLAALVRAATHVTRLDSFLPPVFTALFERRTVDFSYFNVSIMTNLMDQFEPTFGKTQAYKILRDITDTVATALQYLDKIFKADNPVENAANLLLSGVGDINDANELKGQDISNVLTNAIDVFEKAAAKEPIDIFNILTQLTNFISKILSDKMRHDVQFYSTLLAKLIEGANKVVSTNWNIQEMAYDVSLRNPEGVKILVKLPLHVVRKGLEALADAERVQILTSKLNVRGQIFCDANKMANFFKISKTEADALKSHLCTDAWKNYVGDLIKSFGIYEVRDLINNMASLVIQETFGKDTSDQLYSIEKDFQILKNFTDSLVRAKSRAGTVTDWSKLFNVTNDSEFMKIFNERAHLGKQILITSHGALAKEVVKQNTILEYKITPILLDLTTVVEAINAQLRLISKETTENMKKMYPDVIKVMLDTVMDENKTYLALSTPSSDIVCNGSEVAATFLNITSVDDKDELITTLCNASEAIDRGLTNNSIIAKAIASIRKSSHGPLEEVNWTKLINSLKNLYLKLDREYPYLFEYTSYGMNEGQKVELDNQLVEAKKFWFSTRSIDRLLRLSVKLVFRLLDLVDSPAFNLSIEGWLRSKFYLTAVRGHLNAVHSIISLLSAASRNETYVSALPSATSRALYALAQHSPNLLIDAVDIILSNQSYVEPILSRINSDTPWPCGSSLTDFLPLTPHSEEAVKASETILCMDDDYQRQWTDFIKDKNLNFYNTSGWNTTAYEPHLFLKFSGAFDSLVEDISLIRNMVRELLDTRKEKTGVTLADAWSYAADVFEGKDRNMTLRSLLANIDAILTGVSSTTINVSLSEVWTRVGNCSTITGNSCRNSWRDAWKYSLEAASSVLDDIAGELLTYFTEVNEPNVTVLRLLGFTTHTGLYKLYDQLPEFLGTLLNSFWDYGFMTQIRRASSTQFWECEAVVQALVVPVGSSISADTMVAVQPFLCPSLLYWISMPRDANTFLNIIAKPQYTFYNMDVQNLTSRFENAFIKATELSLLLKYISNKNDTVKQDDTSIDTLQNRLKEAVDSVLNYKINESDPSYRLFNEINKKQFIAATYLTRITAIVNKLAVAIESLSPEDIKTDFSEDEVKKLTSEISTISRIFKRRPHEAIAFHFDVLTDVLSTNSDSFSLVKSLEATCDDIKNNDTSKDILNESQRTKNQICGKEYKFIYGAVENVITDDYDNARNTLLNMINLLRDADDNSTDILTFFKDRKKLINSLRKSVKYAYDLGLPVYLKYLHSNLQSCSVVLSFLSGEDWWRDLRTLYNGPGISEFFDGVESSLDIAVDVLTRLDQIQIVRLLRDIGLNDTASFCQPNVSLSDYIPDGTGVLSRLKLAACSTDKEVFREIPPLLFASQGFDSELTVSKDIDYSSLDSDISQIESRLVNIQSGPKSPLRPQWISEEGVTRVRQAALGLLKGEALTKAAFGILGNIIDASTLFLNSSECSGCSQVTAIVKQVTLQLYKRNEYRALLCATTRPLATNQLALHAALNADFHWDMALTQLISSRNYTNLELNKSLNELLEQVELYVLEEVTGTHKMADCLSSNSSEPIAYVATFIKVLAGTITLFRAELPYLHEVDGMTKVPFIKELHDQVAPNMDAFTPLKKYLKDNVEFTKRLSSVISNLELIKDVENGDVNLRLVGKSKQIKDMNKYITLKDHDWTMECKKYNCGKIVDYVNSNINNTLVAKALPNLQTAEFWRFKFLTKILYHVENVLKYVATLVEVVSRLDLTGVREGRISSTVDMVMEIMTQEVLGDVVKSIHGILEEAAPLLNDTSIAEDLRALTSGLLVLQDYKNYLIKEDIKVPIGSVWSDGEWMEAELSSLGFNNTNLWGAAAPALRAGHFAPAPLLSWKPGQHIADFVCGVEEMSWVVFPGNLGSVTRDDVLGGVVEQFCSISDARVKEMLPVIIRGMNYSYILDKVTTVLLTQLYTASNLSQSEGERVTSSLPLMATVLPSIQAPVGDTAKSLAEEPLLQNLRNFTTIGDLLGSTDFMSNAGKMVCGKPFTADVSRVYRSVLQNEDLAGADDRGQLDSLPTDFCRSVYKGIAQAPGGKIVWSFVKPLLLGKLLYTPTTPLVERIIQKANSTFAHMANLTSLVHSFAEAFSSVDQLSAHRQGVEVLKNLLSSPAFKDLRATLIGDGEVPEVNVDDMLDEIGDLQGVGSILSQASSLLRCISLDRFRAVPDEDQLAHEAANLAILNEFTAGLVFLNDGTSEESITNIRYKIRMDIDNAPTTARLKNYLWIPGPEDSFLEDLRYFRGFVQLQDIVSQAIIQVAKESTGQTRYKREAVAEDKWAVYTQQMPYPCYRKDYFQTSLYESQALIVAFFFSMLFSVASIVRFLVADRETGNTMLMGVMGVKVSYCTISWVIWSSIELAVTYGCICAVLEGGGILPRTPASLLLTLLILAQISGLSFCYMMSKLFNRASFAAVCTAIAYLITFMPIVLILSLEAVISKASKLLICLSMSSALCSALVIICGLEARGSGAHWADVWTANDQELSIGDAAIMMLFDAVLYAAIGWTIDRFFGLKTLQSCIVRSDSSEEKAGVSIINVSKVYGAGTKHSKVALDNVSIELHRGQITTLLGHNGAGKTTLINIITGTLRPTRGQVVVRSGGSTSGSGSGSGWREVGACAQRDVLYAALTAREHITLYANLKAATPGPHVDEEIENMLQVMNLGEVSDVPVSRLSGGTRRRLCVALAFLGQPALVTLDEPTAGVDPAARRAIWSLIVKLRKDRTVLLTTHHLDEAELLSDNLVIMHRGQVHSTGSPVEIKRTLGSGYNLSVTYPSTWTADEEDEERAKLLLATARQAVPNASLTNSTGLETELLLPFYDNNGVNNDYLQLCLLLESQQQALGFSSFTLECSSLEQILADICQQTDRYEPVDSSELACKSNSSCSVRTESAPLVTGDGPLKGSVRQQFIALMRARALHYMRNTWLLFVLLVVPAAFVCIAMGFSKIRPPADNERPLLLTPALYNATDFLTSQPSIYSENVDPWLAKGVMRMLLQEKDARNWTENDNPVCECGETRQVCHSSDASTPQTMVLPDVDTLNRWLLNTQEMYREKRYVGFTSSITRNTTHLTSWYNNKGHHALPASLAALHTALLRAITAQTRADIAVYSHPLKISTEQISKNTVYQHVADAGISGLVVLAYCLVSGGAGVYLVTSRRLQLNRLTALAAAPPALTRAAALLTDMTVIIINMVITAVLMAAFHFPVFVWGNNLPAICLLILLYGFACSGLMQVAERRFSDAGVASMVLFCMNAMLGLGGITVLLILDLISQSDATDDARWVLHKIFLVAPPFALGDGLLEIAKNTIQAQVLSRFGMDTYKDPLSSSLVGLHYLYLVLVGTALFLLNLALDYQCFDFLLNKLYPTPMPDPCDGELEDLDVAAERRRVLEAVSRTRDTPLRLHTIGNINAGFVDTEGKKTESLSRAHKDPAMGPDVAWCVGLGKRYRGRKLPALNDLTLALPAGQCTALLGVNGAGKSTTFSLLTGQLRPTTGYIYVQGKPANRRQLCQGYISYCPQSDAIDPLLTVRETLSIFCQLRGIDHQHEVISRTVETFELGRYIDTRAGNLSGGNKRKLCAAIALMSRAPLVLLDEPTSGMDPVSRACVWRAVRAACGVRRGVLLATHVPQDARRSCRSAAVLHAARLRRLRPLHALNGLCGGYVVECVVGQGAVGRVWDAVRALQPPARLLLTHARALRVMLPATYTVDGKETVMRLSDVFRLMARLQGACDIEDYAVTQPELDQMFLNLDDKVRIEDEYVDLEPLPSPTALRPDRDQLDSVTAL</sequence>
<feature type="transmembrane region" description="Helical" evidence="8">
    <location>
        <begin position="3597"/>
        <end position="3623"/>
    </location>
</feature>
<dbReference type="SMART" id="SM00382">
    <property type="entry name" value="AAA"/>
    <property type="match status" value="2"/>
</dbReference>
<feature type="transmembrane region" description="Helical" evidence="8">
    <location>
        <begin position="21"/>
        <end position="42"/>
    </location>
</feature>
<organism evidence="10 11">
    <name type="scientific">Chilo suppressalis</name>
    <name type="common">Asiatic rice borer moth</name>
    <dbReference type="NCBI Taxonomy" id="168631"/>
    <lineage>
        <taxon>Eukaryota</taxon>
        <taxon>Metazoa</taxon>
        <taxon>Ecdysozoa</taxon>
        <taxon>Arthropoda</taxon>
        <taxon>Hexapoda</taxon>
        <taxon>Insecta</taxon>
        <taxon>Pterygota</taxon>
        <taxon>Neoptera</taxon>
        <taxon>Endopterygota</taxon>
        <taxon>Lepidoptera</taxon>
        <taxon>Glossata</taxon>
        <taxon>Ditrysia</taxon>
        <taxon>Pyraloidea</taxon>
        <taxon>Crambidae</taxon>
        <taxon>Crambinae</taxon>
        <taxon>Chilo</taxon>
    </lineage>
</organism>
<feature type="transmembrane region" description="Helical" evidence="8">
    <location>
        <begin position="3520"/>
        <end position="3543"/>
    </location>
</feature>
<dbReference type="SUPFAM" id="SSF52540">
    <property type="entry name" value="P-loop containing nucleoside triphosphate hydrolases"/>
    <property type="match status" value="2"/>
</dbReference>
<feature type="transmembrane region" description="Helical" evidence="8">
    <location>
        <begin position="2727"/>
        <end position="2749"/>
    </location>
</feature>
<proteinExistence type="predicted"/>
<dbReference type="Gene3D" id="3.40.50.300">
    <property type="entry name" value="P-loop containing nucleotide triphosphate hydrolases"/>
    <property type="match status" value="2"/>
</dbReference>
<evidence type="ECO:0000256" key="3">
    <source>
        <dbReference type="ARBA" id="ARBA00022741"/>
    </source>
</evidence>
<evidence type="ECO:0000256" key="4">
    <source>
        <dbReference type="ARBA" id="ARBA00022840"/>
    </source>
</evidence>
<keyword evidence="2 8" id="KW-0812">Transmembrane</keyword>